<keyword evidence="2" id="KW-1185">Reference proteome</keyword>
<protein>
    <recommendedName>
        <fullName evidence="3">Homing endonuclease LAGLIDADG domain-containing protein</fullName>
    </recommendedName>
</protein>
<dbReference type="EMBL" id="CALNXK010000014">
    <property type="protein sequence ID" value="CAH3046344.1"/>
    <property type="molecule type" value="Genomic_DNA"/>
</dbReference>
<organism evidence="1 2">
    <name type="scientific">Porites lobata</name>
    <dbReference type="NCBI Taxonomy" id="104759"/>
    <lineage>
        <taxon>Eukaryota</taxon>
        <taxon>Metazoa</taxon>
        <taxon>Cnidaria</taxon>
        <taxon>Anthozoa</taxon>
        <taxon>Hexacorallia</taxon>
        <taxon>Scleractinia</taxon>
        <taxon>Fungiina</taxon>
        <taxon>Poritidae</taxon>
        <taxon>Porites</taxon>
    </lineage>
</organism>
<comment type="caution">
    <text evidence="1">The sequence shown here is derived from an EMBL/GenBank/DDBJ whole genome shotgun (WGS) entry which is preliminary data.</text>
</comment>
<reference evidence="1 2" key="1">
    <citation type="submission" date="2022-05" db="EMBL/GenBank/DDBJ databases">
        <authorList>
            <consortium name="Genoscope - CEA"/>
            <person name="William W."/>
        </authorList>
    </citation>
    <scope>NUCLEOTIDE SEQUENCE [LARGE SCALE GENOMIC DNA]</scope>
</reference>
<sequence>MDGEVNQDVIREFKFNKGSSGSVLYGRVVSIKREDSTIDLAYAIFSLEFKLSPKKIEERRRKKFLGLITYGSHTVVRFEERNLSVKEKEQIFDFYRTKALKGFKKKYPSLAAEARSEL</sequence>
<evidence type="ECO:0000313" key="2">
    <source>
        <dbReference type="Proteomes" id="UP001159405"/>
    </source>
</evidence>
<name>A0ABN8N9U8_9CNID</name>
<proteinExistence type="predicted"/>
<evidence type="ECO:0008006" key="3">
    <source>
        <dbReference type="Google" id="ProtNLM"/>
    </source>
</evidence>
<accession>A0ABN8N9U8</accession>
<gene>
    <name evidence="1" type="ORF">PLOB_00008509</name>
</gene>
<evidence type="ECO:0000313" key="1">
    <source>
        <dbReference type="EMBL" id="CAH3046344.1"/>
    </source>
</evidence>
<dbReference type="Proteomes" id="UP001159405">
    <property type="component" value="Unassembled WGS sequence"/>
</dbReference>